<feature type="compositionally biased region" description="Gly residues" evidence="1">
    <location>
        <begin position="401"/>
        <end position="410"/>
    </location>
</feature>
<feature type="compositionally biased region" description="Basic and acidic residues" evidence="1">
    <location>
        <begin position="358"/>
        <end position="400"/>
    </location>
</feature>
<gene>
    <name evidence="3" type="ORF">HYDPIDRAFT_115184</name>
</gene>
<dbReference type="HOGENOM" id="CLU_040678_1_0_1"/>
<protein>
    <recommendedName>
        <fullName evidence="2">J domain-containing protein</fullName>
    </recommendedName>
</protein>
<dbReference type="GO" id="GO:0051082">
    <property type="term" value="F:unfolded protein binding"/>
    <property type="evidence" value="ECO:0007669"/>
    <property type="project" value="TreeGrafter"/>
</dbReference>
<feature type="domain" description="J" evidence="2">
    <location>
        <begin position="4"/>
        <end position="75"/>
    </location>
</feature>
<dbReference type="CDD" id="cd06257">
    <property type="entry name" value="DnaJ"/>
    <property type="match status" value="1"/>
</dbReference>
<dbReference type="GO" id="GO:0044183">
    <property type="term" value="F:protein folding chaperone"/>
    <property type="evidence" value="ECO:0007669"/>
    <property type="project" value="TreeGrafter"/>
</dbReference>
<sequence length="421" mass="45830">MATNLYETLGLSRNATPEEIRKAYRRKALETHPDRLPQGASAAEKAASEEMFRKVNNAYEVLSDPQNRQTYDQHGVWPPPTSGPAPQNPFHARNMPFASDPFFQDPFFTRSGPFGSVPGFGGMGGFPGFGSSSPFPHGMGFTDPFVLFNSVFGDLQRAFADDPFFSMGHQHRAFGGADPFGGMTGMFGGGAVPSVFPALGAGSGGDGRRWISKSWSSHTVNGVTHAKCVRRDSDGNEHVIYKLPDGTERRTINGVEQPTSHPPRALLPNIPAAPMPPTTSNIPPAINASYAPPPTPPNTSNTYAHPYSPTTNPNPNPNDRVYPPPPSYEEITAQPPIIGQARSSGHRDHGHARRGHGHGHESYPGDRREGGYGYVDRREYGHGHGHREREKARAGYEAERGGQGQNGQGERGSSWKFWKDR</sequence>
<dbReference type="GO" id="GO:0005634">
    <property type="term" value="C:nucleus"/>
    <property type="evidence" value="ECO:0007669"/>
    <property type="project" value="TreeGrafter"/>
</dbReference>
<evidence type="ECO:0000256" key="1">
    <source>
        <dbReference type="SAM" id="MobiDB-lite"/>
    </source>
</evidence>
<feature type="compositionally biased region" description="Low complexity" evidence="1">
    <location>
        <begin position="298"/>
        <end position="311"/>
    </location>
</feature>
<feature type="compositionally biased region" description="Pro residues" evidence="1">
    <location>
        <begin position="312"/>
        <end position="324"/>
    </location>
</feature>
<dbReference type="GO" id="GO:0051087">
    <property type="term" value="F:protein-folding chaperone binding"/>
    <property type="evidence" value="ECO:0007669"/>
    <property type="project" value="TreeGrafter"/>
</dbReference>
<evidence type="ECO:0000259" key="2">
    <source>
        <dbReference type="PROSITE" id="PS50076"/>
    </source>
</evidence>
<feature type="compositionally biased region" description="Basic residues" evidence="1">
    <location>
        <begin position="348"/>
        <end position="357"/>
    </location>
</feature>
<dbReference type="EMBL" id="KN839858">
    <property type="protein sequence ID" value="KIJ62014.1"/>
    <property type="molecule type" value="Genomic_DNA"/>
</dbReference>
<dbReference type="SMART" id="SM00271">
    <property type="entry name" value="DnaJ"/>
    <property type="match status" value="1"/>
</dbReference>
<organism evidence="3 4">
    <name type="scientific">Hydnomerulius pinastri MD-312</name>
    <dbReference type="NCBI Taxonomy" id="994086"/>
    <lineage>
        <taxon>Eukaryota</taxon>
        <taxon>Fungi</taxon>
        <taxon>Dikarya</taxon>
        <taxon>Basidiomycota</taxon>
        <taxon>Agaricomycotina</taxon>
        <taxon>Agaricomycetes</taxon>
        <taxon>Agaricomycetidae</taxon>
        <taxon>Boletales</taxon>
        <taxon>Boletales incertae sedis</taxon>
        <taxon>Leucogyrophana</taxon>
    </lineage>
</organism>
<dbReference type="PRINTS" id="PR00625">
    <property type="entry name" value="JDOMAIN"/>
</dbReference>
<dbReference type="Proteomes" id="UP000053820">
    <property type="component" value="Unassembled WGS sequence"/>
</dbReference>
<dbReference type="InterPro" id="IPR036869">
    <property type="entry name" value="J_dom_sf"/>
</dbReference>
<feature type="region of interest" description="Disordered" evidence="1">
    <location>
        <begin position="275"/>
        <end position="324"/>
    </location>
</feature>
<dbReference type="PANTHER" id="PTHR43948">
    <property type="entry name" value="DNAJ HOMOLOG SUBFAMILY B"/>
    <property type="match status" value="1"/>
</dbReference>
<dbReference type="PANTHER" id="PTHR43948:SF14">
    <property type="entry name" value="PROTEIN DNAJ, PUTATIVE-RELATED"/>
    <property type="match status" value="1"/>
</dbReference>
<dbReference type="PROSITE" id="PS50076">
    <property type="entry name" value="DNAJ_2"/>
    <property type="match status" value="1"/>
</dbReference>
<proteinExistence type="predicted"/>
<evidence type="ECO:0000313" key="3">
    <source>
        <dbReference type="EMBL" id="KIJ62014.1"/>
    </source>
</evidence>
<reference evidence="3 4" key="1">
    <citation type="submission" date="2014-04" db="EMBL/GenBank/DDBJ databases">
        <title>Evolutionary Origins and Diversification of the Mycorrhizal Mutualists.</title>
        <authorList>
            <consortium name="DOE Joint Genome Institute"/>
            <consortium name="Mycorrhizal Genomics Consortium"/>
            <person name="Kohler A."/>
            <person name="Kuo A."/>
            <person name="Nagy L.G."/>
            <person name="Floudas D."/>
            <person name="Copeland A."/>
            <person name="Barry K.W."/>
            <person name="Cichocki N."/>
            <person name="Veneault-Fourrey C."/>
            <person name="LaButti K."/>
            <person name="Lindquist E.A."/>
            <person name="Lipzen A."/>
            <person name="Lundell T."/>
            <person name="Morin E."/>
            <person name="Murat C."/>
            <person name="Riley R."/>
            <person name="Ohm R."/>
            <person name="Sun H."/>
            <person name="Tunlid A."/>
            <person name="Henrissat B."/>
            <person name="Grigoriev I.V."/>
            <person name="Hibbett D.S."/>
            <person name="Martin F."/>
        </authorList>
    </citation>
    <scope>NUCLEOTIDE SEQUENCE [LARGE SCALE GENOMIC DNA]</scope>
    <source>
        <strain evidence="3 4">MD-312</strain>
    </source>
</reference>
<dbReference type="InterPro" id="IPR018253">
    <property type="entry name" value="DnaJ_domain_CS"/>
</dbReference>
<keyword evidence="4" id="KW-1185">Reference proteome</keyword>
<feature type="region of interest" description="Disordered" evidence="1">
    <location>
        <begin position="28"/>
        <end position="48"/>
    </location>
</feature>
<dbReference type="AlphaFoldDB" id="A0A0C9V8I9"/>
<dbReference type="PROSITE" id="PS00636">
    <property type="entry name" value="DNAJ_1"/>
    <property type="match status" value="1"/>
</dbReference>
<dbReference type="Pfam" id="PF00226">
    <property type="entry name" value="DnaJ"/>
    <property type="match status" value="1"/>
</dbReference>
<name>A0A0C9V8I9_9AGAM</name>
<evidence type="ECO:0000313" key="4">
    <source>
        <dbReference type="Proteomes" id="UP000053820"/>
    </source>
</evidence>
<accession>A0A0C9V8I9</accession>
<dbReference type="SUPFAM" id="SSF46565">
    <property type="entry name" value="Chaperone J-domain"/>
    <property type="match status" value="1"/>
</dbReference>
<dbReference type="OrthoDB" id="442087at2759"/>
<dbReference type="Gene3D" id="1.10.287.110">
    <property type="entry name" value="DnaJ domain"/>
    <property type="match status" value="1"/>
</dbReference>
<dbReference type="InterPro" id="IPR001623">
    <property type="entry name" value="DnaJ_domain"/>
</dbReference>
<feature type="region of interest" description="Disordered" evidence="1">
    <location>
        <begin position="339"/>
        <end position="421"/>
    </location>
</feature>
<dbReference type="GO" id="GO:0005737">
    <property type="term" value="C:cytoplasm"/>
    <property type="evidence" value="ECO:0007669"/>
    <property type="project" value="TreeGrafter"/>
</dbReference>